<name>A0A521C2G0_9RHOB</name>
<dbReference type="EMBL" id="FXTO01000005">
    <property type="protein sequence ID" value="SMO53667.1"/>
    <property type="molecule type" value="Genomic_DNA"/>
</dbReference>
<dbReference type="OrthoDB" id="9256140at2"/>
<evidence type="ECO:0000313" key="2">
    <source>
        <dbReference type="Proteomes" id="UP000316030"/>
    </source>
</evidence>
<dbReference type="Proteomes" id="UP000316030">
    <property type="component" value="Unassembled WGS sequence"/>
</dbReference>
<proteinExistence type="predicted"/>
<dbReference type="RefSeq" id="WP_142492553.1">
    <property type="nucleotide sequence ID" value="NZ_FXTO01000005.1"/>
</dbReference>
<keyword evidence="2" id="KW-1185">Reference proteome</keyword>
<accession>A0A521C2G0</accession>
<dbReference type="AlphaFoldDB" id="A0A521C2G0"/>
<reference evidence="1 2" key="1">
    <citation type="submission" date="2017-05" db="EMBL/GenBank/DDBJ databases">
        <authorList>
            <person name="Varghese N."/>
            <person name="Submissions S."/>
        </authorList>
    </citation>
    <scope>NUCLEOTIDE SEQUENCE [LARGE SCALE GENOMIC DNA]</scope>
    <source>
        <strain evidence="1 2">DSM 29506</strain>
    </source>
</reference>
<protein>
    <recommendedName>
        <fullName evidence="3">Alpha/beta hydrolase family protein</fullName>
    </recommendedName>
</protein>
<dbReference type="Gene3D" id="3.40.50.1820">
    <property type="entry name" value="alpha/beta hydrolase"/>
    <property type="match status" value="1"/>
</dbReference>
<organism evidence="1 2">
    <name type="scientific">Thalassovita litoralis</name>
    <dbReference type="NCBI Taxonomy" id="1010611"/>
    <lineage>
        <taxon>Bacteria</taxon>
        <taxon>Pseudomonadati</taxon>
        <taxon>Pseudomonadota</taxon>
        <taxon>Alphaproteobacteria</taxon>
        <taxon>Rhodobacterales</taxon>
        <taxon>Roseobacteraceae</taxon>
        <taxon>Thalassovita</taxon>
    </lineage>
</organism>
<dbReference type="SUPFAM" id="SSF53474">
    <property type="entry name" value="alpha/beta-Hydrolases"/>
    <property type="match status" value="1"/>
</dbReference>
<dbReference type="InterPro" id="IPR029058">
    <property type="entry name" value="AB_hydrolase_fold"/>
</dbReference>
<evidence type="ECO:0008006" key="3">
    <source>
        <dbReference type="Google" id="ProtNLM"/>
    </source>
</evidence>
<gene>
    <name evidence="1" type="ORF">SAMN06265173_10574</name>
</gene>
<sequence>MTAELTQITLSEYHSPQQHKDIRLAARVFMGQPQVQRKLAYLVLVELAKYADPLFPDMLDYLDRHDSNPRTAAFRQTVALEYQKVKEVLATCPPAFLRQFEQDLLTPNKPMLMRGTDPAKPLIVVFTTMFNNFYLSNLALSALLLDRGYSVLLLKDSSGYQYLNGIPGLGATWDAAIARIGQIAGDEGRGVVVTGFSSGGYAAGLAALALRPQLYVGFSISGNLSPDTDLPMPKLFTAENRAQTPAGLRRDLVPEFRETGQPARLFAGTKSLTDLAHIRAFDGVAHVEQHVMDNEGHVTIRPLFMTDRLTDCFVV</sequence>
<evidence type="ECO:0000313" key="1">
    <source>
        <dbReference type="EMBL" id="SMO53667.1"/>
    </source>
</evidence>